<dbReference type="PANTHER" id="PTHR46333:SF2">
    <property type="entry name" value="CYTOKINESIS PROTEIN 3"/>
    <property type="match status" value="1"/>
</dbReference>
<keyword evidence="1" id="KW-0732">Signal</keyword>
<accession>A0ABU0D0L5</accession>
<keyword evidence="4" id="KW-1185">Reference proteome</keyword>
<comment type="caution">
    <text evidence="3">The sequence shown here is derived from an EMBL/GenBank/DDBJ whole genome shotgun (WGS) entry which is preliminary data.</text>
</comment>
<evidence type="ECO:0000313" key="3">
    <source>
        <dbReference type="EMBL" id="MDQ0341925.1"/>
    </source>
</evidence>
<dbReference type="RefSeq" id="WP_244680134.1">
    <property type="nucleotide sequence ID" value="NZ_JALIRM010000001.1"/>
</dbReference>
<proteinExistence type="predicted"/>
<dbReference type="InterPro" id="IPR002931">
    <property type="entry name" value="Transglutaminase-like"/>
</dbReference>
<evidence type="ECO:0000313" key="4">
    <source>
        <dbReference type="Proteomes" id="UP001232343"/>
    </source>
</evidence>
<dbReference type="InterPro" id="IPR038765">
    <property type="entry name" value="Papain-like_cys_pep_sf"/>
</dbReference>
<dbReference type="SUPFAM" id="SSF54001">
    <property type="entry name" value="Cysteine proteinases"/>
    <property type="match status" value="1"/>
</dbReference>
<dbReference type="PANTHER" id="PTHR46333">
    <property type="entry name" value="CYTOKINESIS PROTEIN 3"/>
    <property type="match status" value="1"/>
</dbReference>
<dbReference type="InterPro" id="IPR052557">
    <property type="entry name" value="CAP/Cytokinesis_protein"/>
</dbReference>
<sequence>MKNWRPLIVILLSLFFLVTACNNETIVIPKEPKKVESIHNKKESINKYTSLSEKKNSDIERKTVQLTSYADVVDASFSEQIYESNEVEKEFTISGIVKKYDLLKGKYVWIKLKSLDTDETFEYYSPIKEGKFSQKIHFFNGSGEYSVQVLLPSVDQENYYSELALFEVKNNNPDKIRDITYTTYGLDAGLHINEPLSGFVEESELIKISGNVAETTSTVMLQIEKDTDSWQHIIPVTNGNFSFELPLFFGEGIHNIHVLLPDKDLENRYQYGSTIKVRNSSTKNVTPIEYHRGYEEKGITLESPKYGGNEINLLLPIKGYIDSSAVNAEKLTHLYIKTKKGQYEALDIVPIHQFRFDESIYLRFGPGEYEVTINVPEINPENKSYFSFSSIAALKVTNIAKADKRDLLPSRGIQSDAPQIISLANEITKNFNSDKQKAKAIYDYVAKNISYDVSKYQNSAFEWDDNALKTLSTRKGVCQDYVYLATALLRASNIEARFIAGEAGIGAAKENHAWIEAKVDGNWLIMDPTWGSGYLQGDRFVAKYTDKYFDPEEAEFNKTHIRDKAEY</sequence>
<name>A0ABU0D0L5_9BACI</name>
<reference evidence="3 4" key="1">
    <citation type="submission" date="2023-07" db="EMBL/GenBank/DDBJ databases">
        <title>Genomic Encyclopedia of Type Strains, Phase IV (KMG-IV): sequencing the most valuable type-strain genomes for metagenomic binning, comparative biology and taxonomic classification.</title>
        <authorList>
            <person name="Goeker M."/>
        </authorList>
    </citation>
    <scope>NUCLEOTIDE SEQUENCE [LARGE SCALE GENOMIC DNA]</scope>
    <source>
        <strain evidence="3 4">DSM 27848</strain>
    </source>
</reference>
<feature type="domain" description="Transglutaminase-like" evidence="2">
    <location>
        <begin position="470"/>
        <end position="530"/>
    </location>
</feature>
<evidence type="ECO:0000259" key="2">
    <source>
        <dbReference type="SMART" id="SM00460"/>
    </source>
</evidence>
<feature type="signal peptide" evidence="1">
    <location>
        <begin position="1"/>
        <end position="20"/>
    </location>
</feature>
<evidence type="ECO:0000256" key="1">
    <source>
        <dbReference type="SAM" id="SignalP"/>
    </source>
</evidence>
<dbReference type="Proteomes" id="UP001232343">
    <property type="component" value="Unassembled WGS sequence"/>
</dbReference>
<dbReference type="SMART" id="SM00460">
    <property type="entry name" value="TGc"/>
    <property type="match status" value="1"/>
</dbReference>
<feature type="chain" id="PRO_5047100063" description="Transglutaminase-like domain-containing protein" evidence="1">
    <location>
        <begin position="21"/>
        <end position="567"/>
    </location>
</feature>
<dbReference type="Gene3D" id="3.10.620.30">
    <property type="match status" value="1"/>
</dbReference>
<dbReference type="Pfam" id="PF01841">
    <property type="entry name" value="Transglut_core"/>
    <property type="match status" value="1"/>
</dbReference>
<dbReference type="PROSITE" id="PS51257">
    <property type="entry name" value="PROKAR_LIPOPROTEIN"/>
    <property type="match status" value="1"/>
</dbReference>
<dbReference type="EMBL" id="JAUSUO010000001">
    <property type="protein sequence ID" value="MDQ0341925.1"/>
    <property type="molecule type" value="Genomic_DNA"/>
</dbReference>
<protein>
    <recommendedName>
        <fullName evidence="2">Transglutaminase-like domain-containing protein</fullName>
    </recommendedName>
</protein>
<gene>
    <name evidence="3" type="ORF">J2S14_000718</name>
</gene>
<organism evidence="3 4">
    <name type="scientific">Lederbergia wuyishanensis</name>
    <dbReference type="NCBI Taxonomy" id="1347903"/>
    <lineage>
        <taxon>Bacteria</taxon>
        <taxon>Bacillati</taxon>
        <taxon>Bacillota</taxon>
        <taxon>Bacilli</taxon>
        <taxon>Bacillales</taxon>
        <taxon>Bacillaceae</taxon>
        <taxon>Lederbergia</taxon>
    </lineage>
</organism>